<keyword evidence="8" id="KW-0812">Transmembrane</keyword>
<dbReference type="GO" id="GO:0016705">
    <property type="term" value="F:oxidoreductase activity, acting on paired donors, with incorporation or reduction of molecular oxygen"/>
    <property type="evidence" value="ECO:0007669"/>
    <property type="project" value="InterPro"/>
</dbReference>
<dbReference type="InterPro" id="IPR036396">
    <property type="entry name" value="Cyt_P450_sf"/>
</dbReference>
<dbReference type="GO" id="GO:0005506">
    <property type="term" value="F:iron ion binding"/>
    <property type="evidence" value="ECO:0007669"/>
    <property type="project" value="InterPro"/>
</dbReference>
<dbReference type="PANTHER" id="PTHR46300">
    <property type="entry name" value="P450, PUTATIVE (EUROFUNG)-RELATED-RELATED"/>
    <property type="match status" value="1"/>
</dbReference>
<sequence>MFEGYLPIDIERYSKSFALSVGIIALLLFLSYHSIKYLISDLPPLGSGLKRLPGPTSTLPYLGRVHDLDRMRPWKAMKTFSDRYGGLFSCTLGGDTHIWIARDHIAQDLLCKHSSIASARADLGAYPEVTKGFRYLPLLGYTEHLVRQRRFAHLVTTRDLSRSFEGYMALEAKRFLVELIDSPQSFFDLAYMYCGRISSRLAYGTDTPSAALIKNALEFIHQIGPSGPATNLLPVLRFLPEWIIPGKRPVRLRQEAEETLWKTLFEETRKQIGVESPPTYVSASVESREHNKDDKFLFENEMEAVYAVGMMCTVAIVTIAGPITLFILAMVLHPDWQEKVRAEIDQVTADEFLDLEHSSQLPTLRGAIKECLRWKSTVPLGVPHVLGEDYSYDGYHFPKNAIIHVLDIAMSRDSRYVDPDVYNPDRWLDEQSPNYKSPLTEHPRLKGHHIFGRGKRMCPGQDMAEAELLVLCGNLLKFFVIKPALDGMGEPIWPDPERWTVDVIGGPLPFDCEIKPRSEAKQQAVMNMRAEFKKTNLSG</sequence>
<proteinExistence type="inferred from homology"/>
<evidence type="ECO:0000313" key="10">
    <source>
        <dbReference type="Proteomes" id="UP000799324"/>
    </source>
</evidence>
<dbReference type="OrthoDB" id="1470350at2759"/>
<feature type="transmembrane region" description="Helical" evidence="8">
    <location>
        <begin position="304"/>
        <end position="332"/>
    </location>
</feature>
<dbReference type="InterPro" id="IPR002401">
    <property type="entry name" value="Cyt_P450_E_grp-I"/>
</dbReference>
<keyword evidence="4 6" id="KW-0408">Iron</keyword>
<dbReference type="PRINTS" id="PR00463">
    <property type="entry name" value="EP450I"/>
</dbReference>
<keyword evidence="2 6" id="KW-0479">Metal-binding</keyword>
<dbReference type="PROSITE" id="PS00086">
    <property type="entry name" value="CYTOCHROME_P450"/>
    <property type="match status" value="1"/>
</dbReference>
<evidence type="ECO:0000256" key="2">
    <source>
        <dbReference type="ARBA" id="ARBA00022723"/>
    </source>
</evidence>
<keyword evidence="10" id="KW-1185">Reference proteome</keyword>
<dbReference type="SUPFAM" id="SSF48264">
    <property type="entry name" value="Cytochrome P450"/>
    <property type="match status" value="1"/>
</dbReference>
<evidence type="ECO:0000256" key="3">
    <source>
        <dbReference type="ARBA" id="ARBA00023002"/>
    </source>
</evidence>
<evidence type="ECO:0000313" key="9">
    <source>
        <dbReference type="EMBL" id="KAF2653441.1"/>
    </source>
</evidence>
<name>A0A6A6T2S5_9PLEO</name>
<dbReference type="EMBL" id="MU004381">
    <property type="protein sequence ID" value="KAF2653441.1"/>
    <property type="molecule type" value="Genomic_DNA"/>
</dbReference>
<organism evidence="9 10">
    <name type="scientific">Lophiostoma macrostomum CBS 122681</name>
    <dbReference type="NCBI Taxonomy" id="1314788"/>
    <lineage>
        <taxon>Eukaryota</taxon>
        <taxon>Fungi</taxon>
        <taxon>Dikarya</taxon>
        <taxon>Ascomycota</taxon>
        <taxon>Pezizomycotina</taxon>
        <taxon>Dothideomycetes</taxon>
        <taxon>Pleosporomycetidae</taxon>
        <taxon>Pleosporales</taxon>
        <taxon>Lophiostomataceae</taxon>
        <taxon>Lophiostoma</taxon>
    </lineage>
</organism>
<dbReference type="InterPro" id="IPR050364">
    <property type="entry name" value="Cytochrome_P450_fung"/>
</dbReference>
<feature type="transmembrane region" description="Helical" evidence="8">
    <location>
        <begin position="16"/>
        <end position="35"/>
    </location>
</feature>
<evidence type="ECO:0000256" key="8">
    <source>
        <dbReference type="SAM" id="Phobius"/>
    </source>
</evidence>
<dbReference type="InterPro" id="IPR017972">
    <property type="entry name" value="Cyt_P450_CS"/>
</dbReference>
<comment type="similarity">
    <text evidence="1 7">Belongs to the cytochrome P450 family.</text>
</comment>
<feature type="binding site" description="axial binding residue" evidence="6">
    <location>
        <position position="458"/>
    </location>
    <ligand>
        <name>heme</name>
        <dbReference type="ChEBI" id="CHEBI:30413"/>
    </ligand>
    <ligandPart>
        <name>Fe</name>
        <dbReference type="ChEBI" id="CHEBI:18248"/>
    </ligandPart>
</feature>
<evidence type="ECO:0000256" key="5">
    <source>
        <dbReference type="ARBA" id="ARBA00023033"/>
    </source>
</evidence>
<keyword evidence="3 7" id="KW-0560">Oxidoreductase</keyword>
<evidence type="ECO:0000256" key="1">
    <source>
        <dbReference type="ARBA" id="ARBA00010617"/>
    </source>
</evidence>
<dbReference type="Gene3D" id="1.10.630.10">
    <property type="entry name" value="Cytochrome P450"/>
    <property type="match status" value="1"/>
</dbReference>
<keyword evidence="8" id="KW-1133">Transmembrane helix</keyword>
<dbReference type="AlphaFoldDB" id="A0A6A6T2S5"/>
<reference evidence="9" key="1">
    <citation type="journal article" date="2020" name="Stud. Mycol.">
        <title>101 Dothideomycetes genomes: a test case for predicting lifestyles and emergence of pathogens.</title>
        <authorList>
            <person name="Haridas S."/>
            <person name="Albert R."/>
            <person name="Binder M."/>
            <person name="Bloem J."/>
            <person name="Labutti K."/>
            <person name="Salamov A."/>
            <person name="Andreopoulos B."/>
            <person name="Baker S."/>
            <person name="Barry K."/>
            <person name="Bills G."/>
            <person name="Bluhm B."/>
            <person name="Cannon C."/>
            <person name="Castanera R."/>
            <person name="Culley D."/>
            <person name="Daum C."/>
            <person name="Ezra D."/>
            <person name="Gonzalez J."/>
            <person name="Henrissat B."/>
            <person name="Kuo A."/>
            <person name="Liang C."/>
            <person name="Lipzen A."/>
            <person name="Lutzoni F."/>
            <person name="Magnuson J."/>
            <person name="Mondo S."/>
            <person name="Nolan M."/>
            <person name="Ohm R."/>
            <person name="Pangilinan J."/>
            <person name="Park H.-J."/>
            <person name="Ramirez L."/>
            <person name="Alfaro M."/>
            <person name="Sun H."/>
            <person name="Tritt A."/>
            <person name="Yoshinaga Y."/>
            <person name="Zwiers L.-H."/>
            <person name="Turgeon B."/>
            <person name="Goodwin S."/>
            <person name="Spatafora J."/>
            <person name="Crous P."/>
            <person name="Grigoriev I."/>
        </authorList>
    </citation>
    <scope>NUCLEOTIDE SEQUENCE</scope>
    <source>
        <strain evidence="9">CBS 122681</strain>
    </source>
</reference>
<evidence type="ECO:0000256" key="7">
    <source>
        <dbReference type="RuleBase" id="RU000461"/>
    </source>
</evidence>
<comment type="cofactor">
    <cofactor evidence="6">
        <name>heme</name>
        <dbReference type="ChEBI" id="CHEBI:30413"/>
    </cofactor>
</comment>
<dbReference type="GO" id="GO:0020037">
    <property type="term" value="F:heme binding"/>
    <property type="evidence" value="ECO:0007669"/>
    <property type="project" value="InterPro"/>
</dbReference>
<protein>
    <submittedName>
        <fullName evidence="9">Cytochrome P450 oxidoreductase</fullName>
    </submittedName>
</protein>
<keyword evidence="5 7" id="KW-0503">Monooxygenase</keyword>
<dbReference type="PRINTS" id="PR00385">
    <property type="entry name" value="P450"/>
</dbReference>
<evidence type="ECO:0000256" key="6">
    <source>
        <dbReference type="PIRSR" id="PIRSR602401-1"/>
    </source>
</evidence>
<accession>A0A6A6T2S5</accession>
<dbReference type="InterPro" id="IPR001128">
    <property type="entry name" value="Cyt_P450"/>
</dbReference>
<dbReference type="Pfam" id="PF00067">
    <property type="entry name" value="p450"/>
    <property type="match status" value="1"/>
</dbReference>
<keyword evidence="8" id="KW-0472">Membrane</keyword>
<evidence type="ECO:0000256" key="4">
    <source>
        <dbReference type="ARBA" id="ARBA00023004"/>
    </source>
</evidence>
<keyword evidence="6 7" id="KW-0349">Heme</keyword>
<gene>
    <name evidence="9" type="ORF">K491DRAFT_602873</name>
</gene>
<dbReference type="PANTHER" id="PTHR46300:SF2">
    <property type="entry name" value="CYTOCHROME P450 MONOOXYGENASE ALNH-RELATED"/>
    <property type="match status" value="1"/>
</dbReference>
<dbReference type="Proteomes" id="UP000799324">
    <property type="component" value="Unassembled WGS sequence"/>
</dbReference>
<dbReference type="GO" id="GO:0004497">
    <property type="term" value="F:monooxygenase activity"/>
    <property type="evidence" value="ECO:0007669"/>
    <property type="project" value="UniProtKB-KW"/>
</dbReference>